<reference evidence="2" key="1">
    <citation type="submission" date="2018-12" db="EMBL/GenBank/DDBJ databases">
        <title>Bacillus chawlae sp. nov., Bacillus glennii sp. nov., and Bacillus saganii sp. nov. Isolated from the Vehicle Assembly Building at Kennedy Space Center where the Viking Spacecraft were Assembled.</title>
        <authorList>
            <person name="Seuylemezian A."/>
            <person name="Vaishampayan P."/>
        </authorList>
    </citation>
    <scope>NUCLEOTIDE SEQUENCE [LARGE SCALE GENOMIC DNA]</scope>
    <source>
        <strain evidence="2">DSM 13966</strain>
    </source>
</reference>
<dbReference type="EMBL" id="RSFW01000006">
    <property type="protein sequence ID" value="RSD28734.1"/>
    <property type="molecule type" value="Genomic_DNA"/>
</dbReference>
<organism evidence="1 2">
    <name type="scientific">Mesobacillus subterraneus</name>
    <dbReference type="NCBI Taxonomy" id="285983"/>
    <lineage>
        <taxon>Bacteria</taxon>
        <taxon>Bacillati</taxon>
        <taxon>Bacillota</taxon>
        <taxon>Bacilli</taxon>
        <taxon>Bacillales</taxon>
        <taxon>Bacillaceae</taxon>
        <taxon>Mesobacillus</taxon>
    </lineage>
</organism>
<proteinExistence type="predicted"/>
<gene>
    <name evidence="1" type="ORF">EJA10_03935</name>
</gene>
<evidence type="ECO:0000313" key="1">
    <source>
        <dbReference type="EMBL" id="RSD28734.1"/>
    </source>
</evidence>
<dbReference type="OrthoDB" id="2879879at2"/>
<name>A0A427TWF9_9BACI</name>
<dbReference type="RefSeq" id="WP_125478696.1">
    <property type="nucleotide sequence ID" value="NZ_RSFW01000006.1"/>
</dbReference>
<evidence type="ECO:0000313" key="2">
    <source>
        <dbReference type="Proteomes" id="UP000279911"/>
    </source>
</evidence>
<sequence length="97" mass="11233">MKKILKGILWIGCIGLLSFAYEDYLLSEFYVQTSKGVVMDKGVVKKIKNTYGNFIEEKEYWMTVNNERFVISKGQYDGVELETEVKVSRTKHGNLIE</sequence>
<comment type="caution">
    <text evidence="1">The sequence shown here is derived from an EMBL/GenBank/DDBJ whole genome shotgun (WGS) entry which is preliminary data.</text>
</comment>
<dbReference type="Proteomes" id="UP000279911">
    <property type="component" value="Unassembled WGS sequence"/>
</dbReference>
<dbReference type="AlphaFoldDB" id="A0A427TWF9"/>
<accession>A0A427TWF9</accession>
<protein>
    <submittedName>
        <fullName evidence="1">Uncharacterized protein</fullName>
    </submittedName>
</protein>